<evidence type="ECO:0000256" key="4">
    <source>
        <dbReference type="ARBA" id="ARBA00022692"/>
    </source>
</evidence>
<dbReference type="PANTHER" id="PTHR33362">
    <property type="entry name" value="SIALIC ACID TRAP TRANSPORTER PERMEASE PROTEIN SIAT-RELATED"/>
    <property type="match status" value="1"/>
</dbReference>
<organism evidence="10 11">
    <name type="scientific">Sulfitobacter sediminis</name>
    <dbReference type="NCBI Taxonomy" id="3234186"/>
    <lineage>
        <taxon>Bacteria</taxon>
        <taxon>Pseudomonadati</taxon>
        <taxon>Pseudomonadota</taxon>
        <taxon>Alphaproteobacteria</taxon>
        <taxon>Rhodobacterales</taxon>
        <taxon>Roseobacteraceae</taxon>
        <taxon>Sulfitobacter</taxon>
    </lineage>
</organism>
<keyword evidence="6 8" id="KW-0472">Membrane</keyword>
<dbReference type="InterPro" id="IPR010656">
    <property type="entry name" value="DctM"/>
</dbReference>
<keyword evidence="3 7" id="KW-0997">Cell inner membrane</keyword>
<evidence type="ECO:0000313" key="11">
    <source>
        <dbReference type="Proteomes" id="UP001556098"/>
    </source>
</evidence>
<dbReference type="RefSeq" id="WP_367880040.1">
    <property type="nucleotide sequence ID" value="NZ_JBFNXX010000047.1"/>
</dbReference>
<comment type="function">
    <text evidence="7">Part of the tripartite ATP-independent periplasmic (TRAP) transport system.</text>
</comment>
<keyword evidence="2" id="KW-1003">Cell membrane</keyword>
<sequence length="102" mass="11237">MLGFFLDQLAILILTLPVVFPLMTQLGYGQIWLGVIFVKTAEIGLITPPMGMNVFVVAGVTRMPVSEVFKGIWPFVVTELLVLALLVALPQLALWFPAFIYG</sequence>
<comment type="subcellular location">
    <subcellularLocation>
        <location evidence="1 7">Cell inner membrane</location>
        <topology evidence="1 7">Multi-pass membrane protein</topology>
    </subcellularLocation>
</comment>
<keyword evidence="11" id="KW-1185">Reference proteome</keyword>
<dbReference type="EMBL" id="JBFNXX010000047">
    <property type="protein sequence ID" value="MEW9922349.1"/>
    <property type="molecule type" value="Genomic_DNA"/>
</dbReference>
<evidence type="ECO:0000256" key="1">
    <source>
        <dbReference type="ARBA" id="ARBA00004429"/>
    </source>
</evidence>
<evidence type="ECO:0000259" key="9">
    <source>
        <dbReference type="Pfam" id="PF06808"/>
    </source>
</evidence>
<evidence type="ECO:0000256" key="7">
    <source>
        <dbReference type="RuleBase" id="RU369079"/>
    </source>
</evidence>
<feature type="transmembrane region" description="Helical" evidence="8">
    <location>
        <begin position="31"/>
        <end position="60"/>
    </location>
</feature>
<accession>A0ABV3RTZ4</accession>
<evidence type="ECO:0000256" key="3">
    <source>
        <dbReference type="ARBA" id="ARBA00022519"/>
    </source>
</evidence>
<evidence type="ECO:0000256" key="8">
    <source>
        <dbReference type="SAM" id="Phobius"/>
    </source>
</evidence>
<proteinExistence type="predicted"/>
<comment type="caution">
    <text evidence="10">The sequence shown here is derived from an EMBL/GenBank/DDBJ whole genome shotgun (WGS) entry which is preliminary data.</text>
</comment>
<dbReference type="PANTHER" id="PTHR33362:SF5">
    <property type="entry name" value="C4-DICARBOXYLATE TRAP TRANSPORTER LARGE PERMEASE PROTEIN DCTM"/>
    <property type="match status" value="1"/>
</dbReference>
<dbReference type="Proteomes" id="UP001556098">
    <property type="component" value="Unassembled WGS sequence"/>
</dbReference>
<keyword evidence="4 8" id="KW-0812">Transmembrane</keyword>
<name>A0ABV3RTZ4_9RHOB</name>
<protein>
    <submittedName>
        <fullName evidence="10">TRAP transporter large permease subunit</fullName>
    </submittedName>
</protein>
<gene>
    <name evidence="10" type="ORF">AB2B41_22345</name>
</gene>
<evidence type="ECO:0000256" key="2">
    <source>
        <dbReference type="ARBA" id="ARBA00022475"/>
    </source>
</evidence>
<evidence type="ECO:0000313" key="10">
    <source>
        <dbReference type="EMBL" id="MEW9922349.1"/>
    </source>
</evidence>
<dbReference type="Pfam" id="PF06808">
    <property type="entry name" value="DctM"/>
    <property type="match status" value="1"/>
</dbReference>
<keyword evidence="7" id="KW-0813">Transport</keyword>
<dbReference type="InterPro" id="IPR004681">
    <property type="entry name" value="TRAP_DctM"/>
</dbReference>
<reference evidence="10 11" key="1">
    <citation type="submission" date="2024-07" db="EMBL/GenBank/DDBJ databases">
        <title>Marimonas sp.nov., isolated from tidal-flat sediment.</title>
        <authorList>
            <person name="Jayan J.N."/>
            <person name="Lee S.S."/>
        </authorList>
    </citation>
    <scope>NUCLEOTIDE SEQUENCE [LARGE SCALE GENOMIC DNA]</scope>
    <source>
        <strain evidence="10 11">MJW-29</strain>
    </source>
</reference>
<feature type="transmembrane region" description="Helical" evidence="8">
    <location>
        <begin position="72"/>
        <end position="96"/>
    </location>
</feature>
<evidence type="ECO:0000256" key="5">
    <source>
        <dbReference type="ARBA" id="ARBA00022989"/>
    </source>
</evidence>
<feature type="domain" description="TRAP C4-dicarboxylate transport system permease DctM subunit" evidence="9">
    <location>
        <begin position="2"/>
        <end position="92"/>
    </location>
</feature>
<evidence type="ECO:0000256" key="6">
    <source>
        <dbReference type="ARBA" id="ARBA00023136"/>
    </source>
</evidence>
<keyword evidence="5 8" id="KW-1133">Transmembrane helix</keyword>